<dbReference type="EMBL" id="JBFWIC010000003">
    <property type="protein sequence ID" value="MEZ0473668.1"/>
    <property type="molecule type" value="Genomic_DNA"/>
</dbReference>
<dbReference type="InterPro" id="IPR013325">
    <property type="entry name" value="RNA_pol_sigma_r2"/>
</dbReference>
<dbReference type="InterPro" id="IPR013249">
    <property type="entry name" value="RNA_pol_sigma70_r4_t2"/>
</dbReference>
<protein>
    <submittedName>
        <fullName evidence="9">Sigma-70 family RNA polymerase sigma factor</fullName>
    </submittedName>
</protein>
<dbReference type="Pfam" id="PF04542">
    <property type="entry name" value="Sigma70_r2"/>
    <property type="match status" value="1"/>
</dbReference>
<reference evidence="9 10" key="1">
    <citation type="submission" date="2024-07" db="EMBL/GenBank/DDBJ databases">
        <title>Luteimonas salilacus sp. nov., isolated from the shore soil of Salt Lake in Tibet of China.</title>
        <authorList>
            <person name="Zhang X."/>
            <person name="Li A."/>
        </authorList>
    </citation>
    <scope>NUCLEOTIDE SEQUENCE [LARGE SCALE GENOMIC DNA]</scope>
    <source>
        <strain evidence="9 10">B3-2-R+30</strain>
    </source>
</reference>
<dbReference type="PANTHER" id="PTHR43133:SF58">
    <property type="entry name" value="ECF RNA POLYMERASE SIGMA FACTOR SIGD"/>
    <property type="match status" value="1"/>
</dbReference>
<dbReference type="SUPFAM" id="SSF88946">
    <property type="entry name" value="Sigma2 domain of RNA polymerase sigma factors"/>
    <property type="match status" value="1"/>
</dbReference>
<keyword evidence="3" id="KW-0731">Sigma factor</keyword>
<feature type="compositionally biased region" description="Polar residues" evidence="6">
    <location>
        <begin position="10"/>
        <end position="21"/>
    </location>
</feature>
<evidence type="ECO:0000313" key="9">
    <source>
        <dbReference type="EMBL" id="MEZ0473668.1"/>
    </source>
</evidence>
<dbReference type="Pfam" id="PF08281">
    <property type="entry name" value="Sigma70_r4_2"/>
    <property type="match status" value="1"/>
</dbReference>
<dbReference type="Proteomes" id="UP001566331">
    <property type="component" value="Unassembled WGS sequence"/>
</dbReference>
<dbReference type="InterPro" id="IPR039425">
    <property type="entry name" value="RNA_pol_sigma-70-like"/>
</dbReference>
<dbReference type="InterPro" id="IPR036388">
    <property type="entry name" value="WH-like_DNA-bd_sf"/>
</dbReference>
<dbReference type="Gene3D" id="1.10.1740.10">
    <property type="match status" value="1"/>
</dbReference>
<accession>A0ABV4HLS4</accession>
<evidence type="ECO:0000259" key="7">
    <source>
        <dbReference type="Pfam" id="PF04542"/>
    </source>
</evidence>
<organism evidence="9 10">
    <name type="scientific">Luteimonas salinilitoris</name>
    <dbReference type="NCBI Taxonomy" id="3237697"/>
    <lineage>
        <taxon>Bacteria</taxon>
        <taxon>Pseudomonadati</taxon>
        <taxon>Pseudomonadota</taxon>
        <taxon>Gammaproteobacteria</taxon>
        <taxon>Lysobacterales</taxon>
        <taxon>Lysobacteraceae</taxon>
        <taxon>Luteimonas</taxon>
    </lineage>
</organism>
<keyword evidence="10" id="KW-1185">Reference proteome</keyword>
<dbReference type="InterPro" id="IPR013324">
    <property type="entry name" value="RNA_pol_sigma_r3/r4-like"/>
</dbReference>
<dbReference type="InterPro" id="IPR014284">
    <property type="entry name" value="RNA_pol_sigma-70_dom"/>
</dbReference>
<comment type="similarity">
    <text evidence="1">Belongs to the sigma-70 factor family. ECF subfamily.</text>
</comment>
<name>A0ABV4HLS4_9GAMM</name>
<evidence type="ECO:0000256" key="6">
    <source>
        <dbReference type="SAM" id="MobiDB-lite"/>
    </source>
</evidence>
<evidence type="ECO:0000256" key="3">
    <source>
        <dbReference type="ARBA" id="ARBA00023082"/>
    </source>
</evidence>
<evidence type="ECO:0000259" key="8">
    <source>
        <dbReference type="Pfam" id="PF08281"/>
    </source>
</evidence>
<dbReference type="PANTHER" id="PTHR43133">
    <property type="entry name" value="RNA POLYMERASE ECF-TYPE SIGMA FACTO"/>
    <property type="match status" value="1"/>
</dbReference>
<evidence type="ECO:0000256" key="1">
    <source>
        <dbReference type="ARBA" id="ARBA00010641"/>
    </source>
</evidence>
<dbReference type="RefSeq" id="WP_370562983.1">
    <property type="nucleotide sequence ID" value="NZ_JBFWIB010000002.1"/>
</dbReference>
<feature type="region of interest" description="Disordered" evidence="6">
    <location>
        <begin position="1"/>
        <end position="36"/>
    </location>
</feature>
<dbReference type="Gene3D" id="1.10.10.10">
    <property type="entry name" value="Winged helix-like DNA-binding domain superfamily/Winged helix DNA-binding domain"/>
    <property type="match status" value="1"/>
</dbReference>
<keyword evidence="4" id="KW-0238">DNA-binding</keyword>
<dbReference type="InterPro" id="IPR007627">
    <property type="entry name" value="RNA_pol_sigma70_r2"/>
</dbReference>
<sequence>MATILPFQRPESTTSMPQRNPSAAPGGSPRHGRDSGAAWAGLMMRAQDGDRAAYHSLLSDITPYLRAIAHRYLGRGEDAEDAVQEILLVVHDIRHTYEHGRPFKPWLATIATRRCIDLLRRRSRRVAHEIDADDALDRLQEASPGPYETTTHLHDSRTVHEAVDGLSPKQQEAIRLLHLEELSLGEASTRSRQSVGALKVACHRALKSLRQALAGKEEPHD</sequence>
<keyword evidence="5" id="KW-0804">Transcription</keyword>
<comment type="caution">
    <text evidence="9">The sequence shown here is derived from an EMBL/GenBank/DDBJ whole genome shotgun (WGS) entry which is preliminary data.</text>
</comment>
<keyword evidence="2" id="KW-0805">Transcription regulation</keyword>
<evidence type="ECO:0000313" key="10">
    <source>
        <dbReference type="Proteomes" id="UP001566331"/>
    </source>
</evidence>
<gene>
    <name evidence="9" type="ORF">AB6713_03420</name>
</gene>
<feature type="domain" description="RNA polymerase sigma factor 70 region 4 type 2" evidence="8">
    <location>
        <begin position="158"/>
        <end position="209"/>
    </location>
</feature>
<dbReference type="SUPFAM" id="SSF88659">
    <property type="entry name" value="Sigma3 and sigma4 domains of RNA polymerase sigma factors"/>
    <property type="match status" value="1"/>
</dbReference>
<evidence type="ECO:0000256" key="4">
    <source>
        <dbReference type="ARBA" id="ARBA00023125"/>
    </source>
</evidence>
<feature type="domain" description="RNA polymerase sigma-70 region 2" evidence="7">
    <location>
        <begin position="63"/>
        <end position="125"/>
    </location>
</feature>
<dbReference type="NCBIfam" id="TIGR02937">
    <property type="entry name" value="sigma70-ECF"/>
    <property type="match status" value="1"/>
</dbReference>
<evidence type="ECO:0000256" key="2">
    <source>
        <dbReference type="ARBA" id="ARBA00023015"/>
    </source>
</evidence>
<evidence type="ECO:0000256" key="5">
    <source>
        <dbReference type="ARBA" id="ARBA00023163"/>
    </source>
</evidence>
<proteinExistence type="inferred from homology"/>